<evidence type="ECO:0000313" key="4">
    <source>
        <dbReference type="Proteomes" id="UP000642180"/>
    </source>
</evidence>
<accession>A0A8J3ALP1</accession>
<name>A0A8J3ALP1_9BURK</name>
<protein>
    <recommendedName>
        <fullName evidence="2">Glutaredoxin domain-containing protein</fullName>
    </recommendedName>
</protein>
<dbReference type="Gene3D" id="3.40.30.10">
    <property type="entry name" value="Glutaredoxin"/>
    <property type="match status" value="1"/>
</dbReference>
<evidence type="ECO:0000259" key="2">
    <source>
        <dbReference type="Pfam" id="PF00462"/>
    </source>
</evidence>
<dbReference type="Proteomes" id="UP000642180">
    <property type="component" value="Unassembled WGS sequence"/>
</dbReference>
<feature type="domain" description="Glutaredoxin" evidence="2">
    <location>
        <begin position="10"/>
        <end position="69"/>
    </location>
</feature>
<reference evidence="4" key="1">
    <citation type="journal article" date="2019" name="Int. J. Syst. Evol. Microbiol.">
        <title>The Global Catalogue of Microorganisms (GCM) 10K type strain sequencing project: providing services to taxonomists for standard genome sequencing and annotation.</title>
        <authorList>
            <consortium name="The Broad Institute Genomics Platform"/>
            <consortium name="The Broad Institute Genome Sequencing Center for Infectious Disease"/>
            <person name="Wu L."/>
            <person name="Ma J."/>
        </authorList>
    </citation>
    <scope>NUCLEOTIDE SEQUENCE [LARGE SCALE GENOMIC DNA]</scope>
    <source>
        <strain evidence="4">CCM 2767</strain>
    </source>
</reference>
<dbReference type="PROSITE" id="PS51354">
    <property type="entry name" value="GLUTAREDOXIN_2"/>
    <property type="match status" value="1"/>
</dbReference>
<organism evidence="3 4">
    <name type="scientific">Oxalicibacterium faecigallinarum</name>
    <dbReference type="NCBI Taxonomy" id="573741"/>
    <lineage>
        <taxon>Bacteria</taxon>
        <taxon>Pseudomonadati</taxon>
        <taxon>Pseudomonadota</taxon>
        <taxon>Betaproteobacteria</taxon>
        <taxon>Burkholderiales</taxon>
        <taxon>Oxalobacteraceae</taxon>
        <taxon>Oxalicibacterium</taxon>
    </lineage>
</organism>
<sequence length="109" mass="11836">MNELKQATLYRMVMPEHTCPYGLKSLDLLKRAGYEVDDHHLTDRAQIDAFKKAHGVETTPQTFVDGRRVGGHSEFWIAQTELQAAISGTGSNSLQMRSAAPAAAAGAGH</sequence>
<feature type="compositionally biased region" description="Low complexity" evidence="1">
    <location>
        <begin position="99"/>
        <end position="109"/>
    </location>
</feature>
<comment type="caution">
    <text evidence="3">The sequence shown here is derived from an EMBL/GenBank/DDBJ whole genome shotgun (WGS) entry which is preliminary data.</text>
</comment>
<dbReference type="SUPFAM" id="SSF52833">
    <property type="entry name" value="Thioredoxin-like"/>
    <property type="match status" value="1"/>
</dbReference>
<gene>
    <name evidence="3" type="ORF">GCM10008066_06510</name>
</gene>
<proteinExistence type="predicted"/>
<evidence type="ECO:0000313" key="3">
    <source>
        <dbReference type="EMBL" id="GGI16947.1"/>
    </source>
</evidence>
<dbReference type="EMBL" id="BMDI01000001">
    <property type="protein sequence ID" value="GGI16947.1"/>
    <property type="molecule type" value="Genomic_DNA"/>
</dbReference>
<dbReference type="Pfam" id="PF00462">
    <property type="entry name" value="Glutaredoxin"/>
    <property type="match status" value="1"/>
</dbReference>
<dbReference type="InterPro" id="IPR036249">
    <property type="entry name" value="Thioredoxin-like_sf"/>
</dbReference>
<dbReference type="InterPro" id="IPR002109">
    <property type="entry name" value="Glutaredoxin"/>
</dbReference>
<dbReference type="AlphaFoldDB" id="A0A8J3ALP1"/>
<evidence type="ECO:0000256" key="1">
    <source>
        <dbReference type="SAM" id="MobiDB-lite"/>
    </source>
</evidence>
<keyword evidence="4" id="KW-1185">Reference proteome</keyword>
<feature type="region of interest" description="Disordered" evidence="1">
    <location>
        <begin position="90"/>
        <end position="109"/>
    </location>
</feature>